<feature type="compositionally biased region" description="Basic and acidic residues" evidence="1">
    <location>
        <begin position="67"/>
        <end position="95"/>
    </location>
</feature>
<comment type="caution">
    <text evidence="2">The sequence shown here is derived from an EMBL/GenBank/DDBJ whole genome shotgun (WGS) entry which is preliminary data.</text>
</comment>
<gene>
    <name evidence="2" type="ORF">FHP29_03490</name>
</gene>
<proteinExistence type="predicted"/>
<evidence type="ECO:0000256" key="1">
    <source>
        <dbReference type="SAM" id="MobiDB-lite"/>
    </source>
</evidence>
<feature type="region of interest" description="Disordered" evidence="1">
    <location>
        <begin position="42"/>
        <end position="113"/>
    </location>
</feature>
<keyword evidence="3" id="KW-1185">Reference proteome</keyword>
<accession>A0A5C4WCP6</accession>
<dbReference type="EMBL" id="VDMP01000016">
    <property type="protein sequence ID" value="TNM46018.1"/>
    <property type="molecule type" value="Genomic_DNA"/>
</dbReference>
<protein>
    <submittedName>
        <fullName evidence="2">Uncharacterized protein</fullName>
    </submittedName>
</protein>
<dbReference type="AlphaFoldDB" id="A0A5C4WCP6"/>
<organism evidence="2 3">
    <name type="scientific">Nocardioides albidus</name>
    <dbReference type="NCBI Taxonomy" id="1517589"/>
    <lineage>
        <taxon>Bacteria</taxon>
        <taxon>Bacillati</taxon>
        <taxon>Actinomycetota</taxon>
        <taxon>Actinomycetes</taxon>
        <taxon>Propionibacteriales</taxon>
        <taxon>Nocardioidaceae</taxon>
        <taxon>Nocardioides</taxon>
    </lineage>
</organism>
<name>A0A5C4WCP6_9ACTN</name>
<feature type="compositionally biased region" description="Basic and acidic residues" evidence="1">
    <location>
        <begin position="104"/>
        <end position="113"/>
    </location>
</feature>
<evidence type="ECO:0000313" key="2">
    <source>
        <dbReference type="EMBL" id="TNM46018.1"/>
    </source>
</evidence>
<dbReference type="Proteomes" id="UP000313231">
    <property type="component" value="Unassembled WGS sequence"/>
</dbReference>
<dbReference type="OrthoDB" id="52928at2"/>
<evidence type="ECO:0000313" key="3">
    <source>
        <dbReference type="Proteomes" id="UP000313231"/>
    </source>
</evidence>
<sequence>MSKNAPDACCQLDATEYVLTGDRKCVIFQLIDDHSRYAVVHTGQGRLHGQRPALSPTRPGHHRRHHPGEETHPHRPTRPEPHRAPPARPRSDVRRQRQTPRSTQHVDRSSPMS</sequence>
<reference evidence="2 3" key="1">
    <citation type="journal article" date="2016" name="Int. J. Syst. Evol. Microbiol.">
        <title>Nocardioides albidus sp. nov., an actinobacterium isolated from garden soil.</title>
        <authorList>
            <person name="Singh H."/>
            <person name="Du J."/>
            <person name="Trinh H."/>
            <person name="Won K."/>
            <person name="Yang J.E."/>
            <person name="Yin C."/>
            <person name="Kook M."/>
            <person name="Yi T.H."/>
        </authorList>
    </citation>
    <scope>NUCLEOTIDE SEQUENCE [LARGE SCALE GENOMIC DNA]</scope>
    <source>
        <strain evidence="2 3">CCTCC AB 2015297</strain>
    </source>
</reference>